<feature type="binding site" evidence="5">
    <location>
        <position position="164"/>
    </location>
    <ligand>
        <name>S-adenosyl-L-methionine</name>
        <dbReference type="ChEBI" id="CHEBI:59789"/>
    </ligand>
</feature>
<dbReference type="Pfam" id="PF05175">
    <property type="entry name" value="MTS"/>
    <property type="match status" value="1"/>
</dbReference>
<organism evidence="8 9">
    <name type="scientific">Paenibacillus thermoaerophilus</name>
    <dbReference type="NCBI Taxonomy" id="1215385"/>
    <lineage>
        <taxon>Bacteria</taxon>
        <taxon>Bacillati</taxon>
        <taxon>Bacillota</taxon>
        <taxon>Bacilli</taxon>
        <taxon>Bacillales</taxon>
        <taxon>Paenibacillaceae</taxon>
        <taxon>Paenibacillus</taxon>
    </lineage>
</organism>
<dbReference type="Gene3D" id="3.40.50.150">
    <property type="entry name" value="Vaccinia Virus protein VP39"/>
    <property type="match status" value="1"/>
</dbReference>
<evidence type="ECO:0000313" key="9">
    <source>
        <dbReference type="Proteomes" id="UP001596528"/>
    </source>
</evidence>
<dbReference type="Gene3D" id="1.10.8.10">
    <property type="entry name" value="DNA helicase RuvA subunit, C-terminal domain"/>
    <property type="match status" value="1"/>
</dbReference>
<dbReference type="GO" id="GO:0032259">
    <property type="term" value="P:methylation"/>
    <property type="evidence" value="ECO:0007669"/>
    <property type="project" value="UniProtKB-KW"/>
</dbReference>
<keyword evidence="9" id="KW-1185">Reference proteome</keyword>
<keyword evidence="1 5" id="KW-0489">Methyltransferase</keyword>
<dbReference type="HAMAP" id="MF_02126">
    <property type="entry name" value="RF_methyltr_PrmC"/>
    <property type="match status" value="1"/>
</dbReference>
<dbReference type="InterPro" id="IPR040758">
    <property type="entry name" value="PrmC_N"/>
</dbReference>
<protein>
    <recommendedName>
        <fullName evidence="5">Release factor glutamine methyltransferase</fullName>
        <shortName evidence="5">RF MTase</shortName>
        <ecNumber evidence="5">2.1.1.297</ecNumber>
    </recommendedName>
    <alternativeName>
        <fullName evidence="5">N5-glutamine methyltransferase PrmC</fullName>
    </alternativeName>
    <alternativeName>
        <fullName evidence="5">Protein-(glutamine-N5) MTase PrmC</fullName>
    </alternativeName>
    <alternativeName>
        <fullName evidence="5">Protein-glutamine N-methyltransferase PrmC</fullName>
    </alternativeName>
</protein>
<comment type="caution">
    <text evidence="5">Lacks conserved residue(s) required for the propagation of feature annotation.</text>
</comment>
<evidence type="ECO:0000256" key="3">
    <source>
        <dbReference type="ARBA" id="ARBA00022691"/>
    </source>
</evidence>
<dbReference type="Proteomes" id="UP001596528">
    <property type="component" value="Unassembled WGS sequence"/>
</dbReference>
<keyword evidence="3 5" id="KW-0949">S-adenosyl-L-methionine</keyword>
<dbReference type="SUPFAM" id="SSF53335">
    <property type="entry name" value="S-adenosyl-L-methionine-dependent methyltransferases"/>
    <property type="match status" value="1"/>
</dbReference>
<evidence type="ECO:0000256" key="1">
    <source>
        <dbReference type="ARBA" id="ARBA00022603"/>
    </source>
</evidence>
<dbReference type="PROSITE" id="PS00092">
    <property type="entry name" value="N6_MTASE"/>
    <property type="match status" value="1"/>
</dbReference>
<feature type="binding site" evidence="5">
    <location>
        <begin position="210"/>
        <end position="213"/>
    </location>
    <ligand>
        <name>substrate</name>
    </ligand>
</feature>
<comment type="caution">
    <text evidence="8">The sequence shown here is derived from an EMBL/GenBank/DDBJ whole genome shotgun (WGS) entry which is preliminary data.</text>
</comment>
<dbReference type="GO" id="GO:0102559">
    <property type="term" value="F:peptide chain release factor N(5)-glutamine methyltransferase activity"/>
    <property type="evidence" value="ECO:0007669"/>
    <property type="project" value="UniProtKB-EC"/>
</dbReference>
<comment type="function">
    <text evidence="5">Methylates the class 1 translation termination release factors RF1/PrfA and RF2/PrfB on the glutamine residue of the universally conserved GGQ motif.</text>
</comment>
<feature type="binding site" evidence="5">
    <location>
        <position position="210"/>
    </location>
    <ligand>
        <name>S-adenosyl-L-methionine</name>
        <dbReference type="ChEBI" id="CHEBI:59789"/>
    </ligand>
</feature>
<dbReference type="NCBIfam" id="TIGR00536">
    <property type="entry name" value="hemK_fam"/>
    <property type="match status" value="1"/>
</dbReference>
<dbReference type="CDD" id="cd02440">
    <property type="entry name" value="AdoMet_MTases"/>
    <property type="match status" value="1"/>
</dbReference>
<feature type="domain" description="Methyltransferase small" evidence="6">
    <location>
        <begin position="137"/>
        <end position="219"/>
    </location>
</feature>
<dbReference type="InterPro" id="IPR019874">
    <property type="entry name" value="RF_methyltr_PrmC"/>
</dbReference>
<evidence type="ECO:0000259" key="7">
    <source>
        <dbReference type="Pfam" id="PF17827"/>
    </source>
</evidence>
<keyword evidence="2 5" id="KW-0808">Transferase</keyword>
<dbReference type="RefSeq" id="WP_138789864.1">
    <property type="nucleotide sequence ID" value="NZ_JBHTGQ010000039.1"/>
</dbReference>
<dbReference type="PANTHER" id="PTHR18895">
    <property type="entry name" value="HEMK METHYLTRANSFERASE"/>
    <property type="match status" value="1"/>
</dbReference>
<sequence length="305" mass="33235">MTSGGDSSGTIRSCWRQATDRLKARVDDEREAAFTAELLLRASLGWDRSALFLRWDEPMPEEARSLFSARLERRLAGEPVQYILGEQEFYGRAFAVTPAVLIPRPETELLVERILSEAQRLWPVGGEGSGTNAPLSAADIGTGSGAIAVTLAAERPDWRVTAVDLSADALAVARLNAERMGVAGRIEWLRGDLLGPLEQAGRVPDVLVSNPPYIESAVVDTLAEEVRAYEPRLALDGGADGLDCYRRMAESMSRWPRTPTLVGFEVGAGQARAVAELLERAGAWRRIEIVADYAGIGRHVVAVRR</sequence>
<proteinExistence type="inferred from homology"/>
<accession>A0ABW2V7D3</accession>
<feature type="binding site" evidence="5">
    <location>
        <begin position="141"/>
        <end position="145"/>
    </location>
    <ligand>
        <name>S-adenosyl-L-methionine</name>
        <dbReference type="ChEBI" id="CHEBI:59789"/>
    </ligand>
</feature>
<gene>
    <name evidence="5 8" type="primary">prmC</name>
    <name evidence="8" type="ORF">ACFQWB_14550</name>
</gene>
<evidence type="ECO:0000313" key="8">
    <source>
        <dbReference type="EMBL" id="MFC7751136.1"/>
    </source>
</evidence>
<dbReference type="InterPro" id="IPR007848">
    <property type="entry name" value="Small_mtfrase_dom"/>
</dbReference>
<evidence type="ECO:0000259" key="6">
    <source>
        <dbReference type="Pfam" id="PF05175"/>
    </source>
</evidence>
<dbReference type="PANTHER" id="PTHR18895:SF74">
    <property type="entry name" value="MTRF1L RELEASE FACTOR GLUTAMINE METHYLTRANSFERASE"/>
    <property type="match status" value="1"/>
</dbReference>
<dbReference type="EC" id="2.1.1.297" evidence="5"/>
<evidence type="ECO:0000256" key="5">
    <source>
        <dbReference type="HAMAP-Rule" id="MF_02126"/>
    </source>
</evidence>
<feature type="domain" description="Release factor glutamine methyltransferase N-terminal" evidence="7">
    <location>
        <begin position="15"/>
        <end position="85"/>
    </location>
</feature>
<dbReference type="InterPro" id="IPR050320">
    <property type="entry name" value="N5-glutamine_MTase"/>
</dbReference>
<dbReference type="Pfam" id="PF17827">
    <property type="entry name" value="PrmC_N"/>
    <property type="match status" value="1"/>
</dbReference>
<evidence type="ECO:0000256" key="2">
    <source>
        <dbReference type="ARBA" id="ARBA00022679"/>
    </source>
</evidence>
<reference evidence="9" key="1">
    <citation type="journal article" date="2019" name="Int. J. Syst. Evol. Microbiol.">
        <title>The Global Catalogue of Microorganisms (GCM) 10K type strain sequencing project: providing services to taxonomists for standard genome sequencing and annotation.</title>
        <authorList>
            <consortium name="The Broad Institute Genomics Platform"/>
            <consortium name="The Broad Institute Genome Sequencing Center for Infectious Disease"/>
            <person name="Wu L."/>
            <person name="Ma J."/>
        </authorList>
    </citation>
    <scope>NUCLEOTIDE SEQUENCE [LARGE SCALE GENOMIC DNA]</scope>
    <source>
        <strain evidence="9">JCM 18657</strain>
    </source>
</reference>
<comment type="catalytic activity">
    <reaction evidence="4 5">
        <text>L-glutaminyl-[peptide chain release factor] + S-adenosyl-L-methionine = N(5)-methyl-L-glutaminyl-[peptide chain release factor] + S-adenosyl-L-homocysteine + H(+)</text>
        <dbReference type="Rhea" id="RHEA:42896"/>
        <dbReference type="Rhea" id="RHEA-COMP:10271"/>
        <dbReference type="Rhea" id="RHEA-COMP:10272"/>
        <dbReference type="ChEBI" id="CHEBI:15378"/>
        <dbReference type="ChEBI" id="CHEBI:30011"/>
        <dbReference type="ChEBI" id="CHEBI:57856"/>
        <dbReference type="ChEBI" id="CHEBI:59789"/>
        <dbReference type="ChEBI" id="CHEBI:61891"/>
        <dbReference type="EC" id="2.1.1.297"/>
    </reaction>
</comment>
<comment type="similarity">
    <text evidence="5">Belongs to the protein N5-glutamine methyltransferase family. PrmC subfamily.</text>
</comment>
<dbReference type="InterPro" id="IPR029063">
    <property type="entry name" value="SAM-dependent_MTases_sf"/>
</dbReference>
<dbReference type="InterPro" id="IPR004556">
    <property type="entry name" value="HemK-like"/>
</dbReference>
<evidence type="ECO:0000256" key="4">
    <source>
        <dbReference type="ARBA" id="ARBA00048391"/>
    </source>
</evidence>
<dbReference type="InterPro" id="IPR002052">
    <property type="entry name" value="DNA_methylase_N6_adenine_CS"/>
</dbReference>
<dbReference type="NCBIfam" id="TIGR03534">
    <property type="entry name" value="RF_mod_PrmC"/>
    <property type="match status" value="1"/>
</dbReference>
<name>A0ABW2V7D3_9BACL</name>
<dbReference type="EMBL" id="JBHTGQ010000039">
    <property type="protein sequence ID" value="MFC7751136.1"/>
    <property type="molecule type" value="Genomic_DNA"/>
</dbReference>